<dbReference type="EMBL" id="VIVL01000002">
    <property type="protein sequence ID" value="TWD89077.1"/>
    <property type="molecule type" value="Genomic_DNA"/>
</dbReference>
<gene>
    <name evidence="1" type="ORF">FB547_102784</name>
</gene>
<name>A0A561CDQ8_9BURK</name>
<dbReference type="Proteomes" id="UP000319722">
    <property type="component" value="Unassembled WGS sequence"/>
</dbReference>
<protein>
    <submittedName>
        <fullName evidence="1">Uncharacterized protein</fullName>
    </submittedName>
</protein>
<sequence length="71" mass="7873">MLKASVLAGLAGVQEAAIRPVADVRVLTPEEGFPKLPSSEMWPERANRELPRAAKCLYEFLVEQLPPWVAE</sequence>
<organism evidence="1 2">
    <name type="scientific">Variovorax beijingensis</name>
    <dbReference type="NCBI Taxonomy" id="2496117"/>
    <lineage>
        <taxon>Bacteria</taxon>
        <taxon>Pseudomonadati</taxon>
        <taxon>Pseudomonadota</taxon>
        <taxon>Betaproteobacteria</taxon>
        <taxon>Burkholderiales</taxon>
        <taxon>Comamonadaceae</taxon>
        <taxon>Variovorax</taxon>
    </lineage>
</organism>
<dbReference type="RefSeq" id="WP_186454134.1">
    <property type="nucleotide sequence ID" value="NZ_VIVL01000002.1"/>
</dbReference>
<evidence type="ECO:0000313" key="1">
    <source>
        <dbReference type="EMBL" id="TWD89077.1"/>
    </source>
</evidence>
<accession>A0A561CDQ8</accession>
<dbReference type="AlphaFoldDB" id="A0A561CDQ8"/>
<proteinExistence type="predicted"/>
<evidence type="ECO:0000313" key="2">
    <source>
        <dbReference type="Proteomes" id="UP000319722"/>
    </source>
</evidence>
<reference evidence="1 2" key="1">
    <citation type="submission" date="2019-06" db="EMBL/GenBank/DDBJ databases">
        <title>Sorghum-associated microbial communities from plants grown in Nebraska, USA.</title>
        <authorList>
            <person name="Schachtman D."/>
        </authorList>
    </citation>
    <scope>NUCLEOTIDE SEQUENCE [LARGE SCALE GENOMIC DNA]</scope>
    <source>
        <strain evidence="1 2">T529</strain>
    </source>
</reference>
<comment type="caution">
    <text evidence="1">The sequence shown here is derived from an EMBL/GenBank/DDBJ whole genome shotgun (WGS) entry which is preliminary data.</text>
</comment>